<feature type="transmembrane region" description="Helical" evidence="5">
    <location>
        <begin position="566"/>
        <end position="585"/>
    </location>
</feature>
<evidence type="ECO:0000313" key="6">
    <source>
        <dbReference type="EMBL" id="PWA13803.1"/>
    </source>
</evidence>
<dbReference type="STRING" id="33528.ENSGAFP00000000474"/>
<keyword evidence="5" id="KW-0472">Membrane</keyword>
<sequence length="611" mass="68483">MGGNQKIPVELVMMKRMEVSVLTEDSDGGRDNLSPRSASAARMDPRSGVNGRHCCCLPLSHGLYEFSHTAGQQRVRQQIPADLGGQMLLDWQLQVWLRFGPAVTARGVETVCGSSAVKPNPADTQHLREETPQWVCCRPGELQAGVLLYINQSRLPSNRGAAGQISWYLQSQKVIKGPDSIVADDPPSLDILTASGNRLSFNLLKLSSLTPPTWRLQRRLPACLAALPRLHHVQFPPAAGRMVTNVPGAAADLSGVMREFLFVLLLVAESSCVFLNWTCDRSCVCHGDLKFTTCSHDDLTQLPIKVPPSTELLDLSSNLISVVPRHVFSSNRKLRVLLLQNNNISLVEDGGFAQLEFLQKLDLSWNRISVLTEGFSVGLSFLRELQLSHNQLTSLDSRSFLHLDGLQRLNLTNNSIQSMEVRSFSSMSSLRQLHLQDNQLTSLWSGTFSMLRSLEVLNLAGNQIHEMELAVFNPLTSMTLLNLADNQLSTVCFKTFLNIHTYSTHILLRGNPWNCDCELQRVFRKLRSIQRIFLDDYYNLTCREPSVLLDHRLMEVDTELCIAETVTVLIITITVVITVLAAMLMGERKKKKRRKVLHWTQQGEFSDESDF</sequence>
<evidence type="ECO:0000256" key="5">
    <source>
        <dbReference type="SAM" id="Phobius"/>
    </source>
</evidence>
<keyword evidence="3" id="KW-0677">Repeat</keyword>
<dbReference type="InterPro" id="IPR050328">
    <property type="entry name" value="Dev_Immune_Receptor"/>
</dbReference>
<dbReference type="PANTHER" id="PTHR24373">
    <property type="entry name" value="SLIT RELATED LEUCINE-RICH REPEAT NEURONAL PROTEIN"/>
    <property type="match status" value="1"/>
</dbReference>
<keyword evidence="2" id="KW-0732">Signal</keyword>
<dbReference type="PANTHER" id="PTHR24373:SF370">
    <property type="entry name" value="FISH-LIPS, ISOFORM E"/>
    <property type="match status" value="1"/>
</dbReference>
<evidence type="ECO:0000313" key="7">
    <source>
        <dbReference type="Proteomes" id="UP000250572"/>
    </source>
</evidence>
<dbReference type="InterPro" id="IPR003591">
    <property type="entry name" value="Leu-rich_rpt_typical-subtyp"/>
</dbReference>
<evidence type="ECO:0000256" key="1">
    <source>
        <dbReference type="ARBA" id="ARBA00022614"/>
    </source>
</evidence>
<evidence type="ECO:0000256" key="4">
    <source>
        <dbReference type="SAM" id="MobiDB-lite"/>
    </source>
</evidence>
<accession>A0A315V4G8</accession>
<keyword evidence="7" id="KW-1185">Reference proteome</keyword>
<dbReference type="SMART" id="SM00369">
    <property type="entry name" value="LRR_TYP"/>
    <property type="match status" value="8"/>
</dbReference>
<dbReference type="InterPro" id="IPR001611">
    <property type="entry name" value="Leu-rich_rpt"/>
</dbReference>
<dbReference type="PROSITE" id="PS51450">
    <property type="entry name" value="LRR"/>
    <property type="match status" value="2"/>
</dbReference>
<dbReference type="Gene3D" id="3.80.10.10">
    <property type="entry name" value="Ribonuclease Inhibitor"/>
    <property type="match status" value="2"/>
</dbReference>
<organism evidence="6 7">
    <name type="scientific">Gambusia affinis</name>
    <name type="common">Western mosquitofish</name>
    <name type="synonym">Heterandria affinis</name>
    <dbReference type="NCBI Taxonomy" id="33528"/>
    <lineage>
        <taxon>Eukaryota</taxon>
        <taxon>Metazoa</taxon>
        <taxon>Chordata</taxon>
        <taxon>Craniata</taxon>
        <taxon>Vertebrata</taxon>
        <taxon>Euteleostomi</taxon>
        <taxon>Actinopterygii</taxon>
        <taxon>Neopterygii</taxon>
        <taxon>Teleostei</taxon>
        <taxon>Neoteleostei</taxon>
        <taxon>Acanthomorphata</taxon>
        <taxon>Ovalentaria</taxon>
        <taxon>Atherinomorphae</taxon>
        <taxon>Cyprinodontiformes</taxon>
        <taxon>Poeciliidae</taxon>
        <taxon>Poeciliinae</taxon>
        <taxon>Gambusia</taxon>
    </lineage>
</organism>
<protein>
    <recommendedName>
        <fullName evidence="8">LRRCT domain-containing protein</fullName>
    </recommendedName>
</protein>
<keyword evidence="5" id="KW-0812">Transmembrane</keyword>
<dbReference type="EMBL" id="NHOQ01002926">
    <property type="protein sequence ID" value="PWA13803.1"/>
    <property type="molecule type" value="Genomic_DNA"/>
</dbReference>
<keyword evidence="1" id="KW-0433">Leucine-rich repeat</keyword>
<dbReference type="Pfam" id="PF13855">
    <property type="entry name" value="LRR_8"/>
    <property type="match status" value="2"/>
</dbReference>
<evidence type="ECO:0000256" key="3">
    <source>
        <dbReference type="ARBA" id="ARBA00022737"/>
    </source>
</evidence>
<dbReference type="SUPFAM" id="SSF52058">
    <property type="entry name" value="L domain-like"/>
    <property type="match status" value="1"/>
</dbReference>
<proteinExistence type="predicted"/>
<name>A0A315V4G8_GAMAF</name>
<reference evidence="6 7" key="1">
    <citation type="journal article" date="2018" name="G3 (Bethesda)">
        <title>A High-Quality Reference Genome for the Invasive Mosquitofish Gambusia affinis Using a Chicago Library.</title>
        <authorList>
            <person name="Hoffberg S.L."/>
            <person name="Troendle N.J."/>
            <person name="Glenn T.C."/>
            <person name="Mahmud O."/>
            <person name="Louha S."/>
            <person name="Chalopin D."/>
            <person name="Bennetzen J.L."/>
            <person name="Mauricio R."/>
        </authorList>
    </citation>
    <scope>NUCLEOTIDE SEQUENCE [LARGE SCALE GENOMIC DNA]</scope>
    <source>
        <strain evidence="6">NE01/NJP1002.9</strain>
        <tissue evidence="6">Muscle</tissue>
    </source>
</reference>
<keyword evidence="5" id="KW-1133">Transmembrane helix</keyword>
<dbReference type="GO" id="GO:0031012">
    <property type="term" value="C:extracellular matrix"/>
    <property type="evidence" value="ECO:0007669"/>
    <property type="project" value="TreeGrafter"/>
</dbReference>
<evidence type="ECO:0000256" key="2">
    <source>
        <dbReference type="ARBA" id="ARBA00022729"/>
    </source>
</evidence>
<comment type="caution">
    <text evidence="6">The sequence shown here is derived from an EMBL/GenBank/DDBJ whole genome shotgun (WGS) entry which is preliminary data.</text>
</comment>
<evidence type="ECO:0008006" key="8">
    <source>
        <dbReference type="Google" id="ProtNLM"/>
    </source>
</evidence>
<dbReference type="InterPro" id="IPR032675">
    <property type="entry name" value="LRR_dom_sf"/>
</dbReference>
<dbReference type="GO" id="GO:0005615">
    <property type="term" value="C:extracellular space"/>
    <property type="evidence" value="ECO:0007669"/>
    <property type="project" value="TreeGrafter"/>
</dbReference>
<dbReference type="AlphaFoldDB" id="A0A315V4G8"/>
<feature type="region of interest" description="Disordered" evidence="4">
    <location>
        <begin position="23"/>
        <end position="45"/>
    </location>
</feature>
<dbReference type="Proteomes" id="UP000250572">
    <property type="component" value="Unassembled WGS sequence"/>
</dbReference>
<gene>
    <name evidence="6" type="ORF">CCH79_00016934</name>
</gene>